<sequence>MADLSDVVGAEIDLTVISGRGLIPKDGGFGFGARTSDPYVAIAAVLPAARSGRGGHCEELGRTAVIAKNLNPRWDQAFKFHLHGRRFRGDMLLRLRVWDSDAMSADDPMGEAVVPVGDLLGGQVIERWYAVRPYAGCKKASGDLQLRISAVLRTALSVSSHQSVRLPHGVLGVGLGWDMLGDGSAIDLDASCVALSAQGDLVMRECCYHAQLSSASGAIRHSGDEREGDEDLGEGDDEVITLDLSRVPAAVHAIFVVATVASSGRSFADVKSARMRLVQWESGAELCRFVPAMKGAHTALLMARVARHGGGWVLSAIGEVDHTARDWGTLLPEFRLYMGDLCPGITASPEQRIAVMRKGGNIRLTDYCVGGVPPETLVLGLAWDVTNGRNVDLDASAILLDRQLRLLDLVFFGKLRSSDGSIQHGGDEREGDEKGDDEKVFLTLGSVAPAVAYIGFVINSYSGEELDDVSRASCHLFDPRSMRDLATFGLSNTRFLDKHTALVMGALYRDPGAEWGFLIISEAAQGRTAHDNVDELQAALRRRPPPPLAPSRPPPGAGAAMLANATAAGLVQGGVVQGLVVDAEVLSVSAVPMGLPA</sequence>
<keyword evidence="3" id="KW-1185">Reference proteome</keyword>
<dbReference type="PROSITE" id="PS50004">
    <property type="entry name" value="C2"/>
    <property type="match status" value="1"/>
</dbReference>
<dbReference type="SUPFAM" id="SSF49562">
    <property type="entry name" value="C2 domain (Calcium/lipid-binding domain, CaLB)"/>
    <property type="match status" value="1"/>
</dbReference>
<dbReference type="KEGG" id="ehx:EMIHUDRAFT_421529"/>
<dbReference type="STRING" id="2903.R1CHF2"/>
<dbReference type="AlphaFoldDB" id="A0A0D3JFG3"/>
<dbReference type="InterPro" id="IPR035892">
    <property type="entry name" value="C2_domain_sf"/>
</dbReference>
<dbReference type="PaxDb" id="2903-EOD22248"/>
<dbReference type="eggNOG" id="KOG1011">
    <property type="taxonomic scope" value="Eukaryota"/>
</dbReference>
<dbReference type="Gene3D" id="2.60.60.30">
    <property type="entry name" value="sav2460 like domains"/>
    <property type="match status" value="2"/>
</dbReference>
<dbReference type="OMA" id="KHTALVM"/>
<dbReference type="InterPro" id="IPR051324">
    <property type="entry name" value="Stress/Tellurium_Resist"/>
</dbReference>
<organism evidence="2 3">
    <name type="scientific">Emiliania huxleyi (strain CCMP1516)</name>
    <dbReference type="NCBI Taxonomy" id="280463"/>
    <lineage>
        <taxon>Eukaryota</taxon>
        <taxon>Haptista</taxon>
        <taxon>Haptophyta</taxon>
        <taxon>Prymnesiophyceae</taxon>
        <taxon>Isochrysidales</taxon>
        <taxon>Noelaerhabdaceae</taxon>
        <taxon>Emiliania</taxon>
    </lineage>
</organism>
<name>A0A0D3JFG3_EMIH1</name>
<dbReference type="EnsemblProtists" id="EOD22248">
    <property type="protein sequence ID" value="EOD22248"/>
    <property type="gene ID" value="EMIHUDRAFT_421529"/>
</dbReference>
<dbReference type="CDD" id="cd06974">
    <property type="entry name" value="TerD_like"/>
    <property type="match status" value="2"/>
</dbReference>
<dbReference type="CDD" id="cd00030">
    <property type="entry name" value="C2"/>
    <property type="match status" value="1"/>
</dbReference>
<feature type="domain" description="C2" evidence="1">
    <location>
        <begin position="1"/>
        <end position="129"/>
    </location>
</feature>
<dbReference type="InterPro" id="IPR003325">
    <property type="entry name" value="TerD"/>
</dbReference>
<dbReference type="HOGENOM" id="CLU_473703_0_0_1"/>
<proteinExistence type="predicted"/>
<dbReference type="Pfam" id="PF02342">
    <property type="entry name" value="TerD"/>
    <property type="match status" value="2"/>
</dbReference>
<dbReference type="RefSeq" id="XP_005774677.1">
    <property type="nucleotide sequence ID" value="XM_005774620.1"/>
</dbReference>
<dbReference type="GeneID" id="17267795"/>
<evidence type="ECO:0000259" key="1">
    <source>
        <dbReference type="PROSITE" id="PS50004"/>
    </source>
</evidence>
<evidence type="ECO:0000313" key="3">
    <source>
        <dbReference type="Proteomes" id="UP000013827"/>
    </source>
</evidence>
<reference evidence="3" key="1">
    <citation type="journal article" date="2013" name="Nature">
        <title>Pan genome of the phytoplankton Emiliania underpins its global distribution.</title>
        <authorList>
            <person name="Read B.A."/>
            <person name="Kegel J."/>
            <person name="Klute M.J."/>
            <person name="Kuo A."/>
            <person name="Lefebvre S.C."/>
            <person name="Maumus F."/>
            <person name="Mayer C."/>
            <person name="Miller J."/>
            <person name="Monier A."/>
            <person name="Salamov A."/>
            <person name="Young J."/>
            <person name="Aguilar M."/>
            <person name="Claverie J.M."/>
            <person name="Frickenhaus S."/>
            <person name="Gonzalez K."/>
            <person name="Herman E.K."/>
            <person name="Lin Y.C."/>
            <person name="Napier J."/>
            <person name="Ogata H."/>
            <person name="Sarno A.F."/>
            <person name="Shmutz J."/>
            <person name="Schroeder D."/>
            <person name="de Vargas C."/>
            <person name="Verret F."/>
            <person name="von Dassow P."/>
            <person name="Valentin K."/>
            <person name="Van de Peer Y."/>
            <person name="Wheeler G."/>
            <person name="Dacks J.B."/>
            <person name="Delwiche C.F."/>
            <person name="Dyhrman S.T."/>
            <person name="Glockner G."/>
            <person name="John U."/>
            <person name="Richards T."/>
            <person name="Worden A.Z."/>
            <person name="Zhang X."/>
            <person name="Grigoriev I.V."/>
            <person name="Allen A.E."/>
            <person name="Bidle K."/>
            <person name="Borodovsky M."/>
            <person name="Bowler C."/>
            <person name="Brownlee C."/>
            <person name="Cock J.M."/>
            <person name="Elias M."/>
            <person name="Gladyshev V.N."/>
            <person name="Groth M."/>
            <person name="Guda C."/>
            <person name="Hadaegh A."/>
            <person name="Iglesias-Rodriguez M.D."/>
            <person name="Jenkins J."/>
            <person name="Jones B.M."/>
            <person name="Lawson T."/>
            <person name="Leese F."/>
            <person name="Lindquist E."/>
            <person name="Lobanov A."/>
            <person name="Lomsadze A."/>
            <person name="Malik S.B."/>
            <person name="Marsh M.E."/>
            <person name="Mackinder L."/>
            <person name="Mock T."/>
            <person name="Mueller-Roeber B."/>
            <person name="Pagarete A."/>
            <person name="Parker M."/>
            <person name="Probert I."/>
            <person name="Quesneville H."/>
            <person name="Raines C."/>
            <person name="Rensing S.A."/>
            <person name="Riano-Pachon D.M."/>
            <person name="Richier S."/>
            <person name="Rokitta S."/>
            <person name="Shiraiwa Y."/>
            <person name="Soanes D.M."/>
            <person name="van der Giezen M."/>
            <person name="Wahlund T.M."/>
            <person name="Williams B."/>
            <person name="Wilson W."/>
            <person name="Wolfe G."/>
            <person name="Wurch L.L."/>
        </authorList>
    </citation>
    <scope>NUCLEOTIDE SEQUENCE</scope>
</reference>
<dbReference type="Proteomes" id="UP000013827">
    <property type="component" value="Unassembled WGS sequence"/>
</dbReference>
<protein>
    <recommendedName>
        <fullName evidence="1">C2 domain-containing protein</fullName>
    </recommendedName>
</protein>
<dbReference type="PANTHER" id="PTHR32097:SF17">
    <property type="entry name" value="CAMP-BINDING PROTEIN 1-RELATED"/>
    <property type="match status" value="1"/>
</dbReference>
<dbReference type="InterPro" id="IPR000008">
    <property type="entry name" value="C2_dom"/>
</dbReference>
<evidence type="ECO:0000313" key="2">
    <source>
        <dbReference type="EnsemblProtists" id="EOD22248"/>
    </source>
</evidence>
<dbReference type="Gene3D" id="2.60.40.150">
    <property type="entry name" value="C2 domain"/>
    <property type="match status" value="1"/>
</dbReference>
<reference evidence="2" key="2">
    <citation type="submission" date="2024-10" db="UniProtKB">
        <authorList>
            <consortium name="EnsemblProtists"/>
        </authorList>
    </citation>
    <scope>IDENTIFICATION</scope>
</reference>
<dbReference type="SMART" id="SM00239">
    <property type="entry name" value="C2"/>
    <property type="match status" value="1"/>
</dbReference>
<dbReference type="Pfam" id="PF00168">
    <property type="entry name" value="C2"/>
    <property type="match status" value="1"/>
</dbReference>
<dbReference type="PANTHER" id="PTHR32097">
    <property type="entry name" value="CAMP-BINDING PROTEIN 1-RELATED"/>
    <property type="match status" value="1"/>
</dbReference>
<accession>A0A0D3JFG3</accession>